<dbReference type="EMBL" id="BARS01050357">
    <property type="protein sequence ID" value="GAG47726.1"/>
    <property type="molecule type" value="Genomic_DNA"/>
</dbReference>
<evidence type="ECO:0000313" key="1">
    <source>
        <dbReference type="EMBL" id="GAG47726.1"/>
    </source>
</evidence>
<reference evidence="1" key="1">
    <citation type="journal article" date="2014" name="Front. Microbiol.">
        <title>High frequency of phylogenetically diverse reductive dehalogenase-homologous genes in deep subseafloor sedimentary metagenomes.</title>
        <authorList>
            <person name="Kawai M."/>
            <person name="Futagami T."/>
            <person name="Toyoda A."/>
            <person name="Takaki Y."/>
            <person name="Nishi S."/>
            <person name="Hori S."/>
            <person name="Arai W."/>
            <person name="Tsubouchi T."/>
            <person name="Morono Y."/>
            <person name="Uchiyama I."/>
            <person name="Ito T."/>
            <person name="Fujiyama A."/>
            <person name="Inagaki F."/>
            <person name="Takami H."/>
        </authorList>
    </citation>
    <scope>NUCLEOTIDE SEQUENCE</scope>
    <source>
        <strain evidence="1">Expedition CK06-06</strain>
    </source>
</reference>
<name>X0ZH83_9ZZZZ</name>
<accession>X0ZH83</accession>
<proteinExistence type="predicted"/>
<protein>
    <submittedName>
        <fullName evidence="1">Uncharacterized protein</fullName>
    </submittedName>
</protein>
<comment type="caution">
    <text evidence="1">The sequence shown here is derived from an EMBL/GenBank/DDBJ whole genome shotgun (WGS) entry which is preliminary data.</text>
</comment>
<feature type="non-terminal residue" evidence="1">
    <location>
        <position position="41"/>
    </location>
</feature>
<sequence>MSNIYLCVFINQNNKTTNRDVREMFKLSDEGALKEIKKLVT</sequence>
<dbReference type="AlphaFoldDB" id="X0ZH83"/>
<gene>
    <name evidence="1" type="ORF">S01H1_75198</name>
</gene>
<organism evidence="1">
    <name type="scientific">marine sediment metagenome</name>
    <dbReference type="NCBI Taxonomy" id="412755"/>
    <lineage>
        <taxon>unclassified sequences</taxon>
        <taxon>metagenomes</taxon>
        <taxon>ecological metagenomes</taxon>
    </lineage>
</organism>